<feature type="transmembrane region" description="Helical" evidence="2">
    <location>
        <begin position="6"/>
        <end position="23"/>
    </location>
</feature>
<name>A0A099ZCD2_TINGU</name>
<keyword evidence="4" id="KW-1185">Reference proteome</keyword>
<keyword evidence="2" id="KW-1133">Transmembrane helix</keyword>
<keyword evidence="2" id="KW-0472">Membrane</keyword>
<dbReference type="EMBL" id="KL892060">
    <property type="protein sequence ID" value="KGL79426.1"/>
    <property type="molecule type" value="Genomic_DNA"/>
</dbReference>
<proteinExistence type="predicted"/>
<feature type="non-terminal residue" evidence="3">
    <location>
        <position position="116"/>
    </location>
</feature>
<evidence type="ECO:0000256" key="1">
    <source>
        <dbReference type="SAM" id="MobiDB-lite"/>
    </source>
</evidence>
<reference evidence="3 4" key="1">
    <citation type="submission" date="2014-06" db="EMBL/GenBank/DDBJ databases">
        <title>Genome evolution of avian class.</title>
        <authorList>
            <person name="Zhang G."/>
            <person name="Li C."/>
        </authorList>
    </citation>
    <scope>NUCLEOTIDE SEQUENCE [LARGE SCALE GENOMIC DNA]</scope>
    <source>
        <strain evidence="3">BGI_N309</strain>
    </source>
</reference>
<keyword evidence="2" id="KW-0812">Transmembrane</keyword>
<evidence type="ECO:0000313" key="4">
    <source>
        <dbReference type="Proteomes" id="UP000053641"/>
    </source>
</evidence>
<organism evidence="3 4">
    <name type="scientific">Tinamus guttatus</name>
    <name type="common">White-throated tinamou</name>
    <dbReference type="NCBI Taxonomy" id="94827"/>
    <lineage>
        <taxon>Eukaryota</taxon>
        <taxon>Metazoa</taxon>
        <taxon>Chordata</taxon>
        <taxon>Craniata</taxon>
        <taxon>Vertebrata</taxon>
        <taxon>Euteleostomi</taxon>
        <taxon>Archelosauria</taxon>
        <taxon>Archosauria</taxon>
        <taxon>Dinosauria</taxon>
        <taxon>Saurischia</taxon>
        <taxon>Theropoda</taxon>
        <taxon>Coelurosauria</taxon>
        <taxon>Aves</taxon>
        <taxon>Palaeognathae</taxon>
        <taxon>Tinamiformes</taxon>
        <taxon>Tinamidae</taxon>
        <taxon>Tinamus</taxon>
    </lineage>
</organism>
<evidence type="ECO:0000313" key="3">
    <source>
        <dbReference type="EMBL" id="KGL79426.1"/>
    </source>
</evidence>
<sequence length="116" mass="13170">ILLYVVLAILLILPLISVVTLCIKKRRQLRRGNRQAQDIYDKPEDTEQFQTTERMGSPRKDSEELKYVTLNFTGQGSPEEPLYANVGLQQVPRNSKAETVEYANIALKQLHTNGKG</sequence>
<accession>A0A099ZCD2</accession>
<feature type="region of interest" description="Disordered" evidence="1">
    <location>
        <begin position="30"/>
        <end position="60"/>
    </location>
</feature>
<feature type="non-terminal residue" evidence="3">
    <location>
        <position position="1"/>
    </location>
</feature>
<dbReference type="AlphaFoldDB" id="A0A099ZCD2"/>
<evidence type="ECO:0000256" key="2">
    <source>
        <dbReference type="SAM" id="Phobius"/>
    </source>
</evidence>
<gene>
    <name evidence="3" type="ORF">N309_03224</name>
</gene>
<dbReference type="STRING" id="94827.A0A099ZCD2"/>
<protein>
    <submittedName>
        <fullName evidence="3">Uncharacterized protein</fullName>
    </submittedName>
</protein>
<dbReference type="Proteomes" id="UP000053641">
    <property type="component" value="Unassembled WGS sequence"/>
</dbReference>